<dbReference type="Proteomes" id="UP001327093">
    <property type="component" value="Unassembled WGS sequence"/>
</dbReference>
<protein>
    <submittedName>
        <fullName evidence="1">Uncharacterized protein</fullName>
    </submittedName>
</protein>
<keyword evidence="2" id="KW-1185">Reference proteome</keyword>
<evidence type="ECO:0000313" key="1">
    <source>
        <dbReference type="EMBL" id="MEB3369819.1"/>
    </source>
</evidence>
<reference evidence="1 2" key="1">
    <citation type="submission" date="2023-10" db="EMBL/GenBank/DDBJ databases">
        <title>Saccharopolyspora sp. nov., isolated from mangrove soil.</title>
        <authorList>
            <person name="Lu Y."/>
            <person name="Liu W."/>
        </authorList>
    </citation>
    <scope>NUCLEOTIDE SEQUENCE [LARGE SCALE GENOMIC DNA]</scope>
    <source>
        <strain evidence="1 2">S2-29</strain>
    </source>
</reference>
<evidence type="ECO:0000313" key="2">
    <source>
        <dbReference type="Proteomes" id="UP001327093"/>
    </source>
</evidence>
<organism evidence="1 2">
    <name type="scientific">Saccharopolyspora mangrovi</name>
    <dbReference type="NCBI Taxonomy" id="3082379"/>
    <lineage>
        <taxon>Bacteria</taxon>
        <taxon>Bacillati</taxon>
        <taxon>Actinomycetota</taxon>
        <taxon>Actinomycetes</taxon>
        <taxon>Pseudonocardiales</taxon>
        <taxon>Pseudonocardiaceae</taxon>
        <taxon>Saccharopolyspora</taxon>
    </lineage>
</organism>
<dbReference type="EMBL" id="JAWLNX010000014">
    <property type="protein sequence ID" value="MEB3369819.1"/>
    <property type="molecule type" value="Genomic_DNA"/>
</dbReference>
<proteinExistence type="predicted"/>
<dbReference type="RefSeq" id="WP_324267302.1">
    <property type="nucleotide sequence ID" value="NZ_JAWLNX010000014.1"/>
</dbReference>
<gene>
    <name evidence="1" type="ORF">R4I43_20635</name>
</gene>
<accession>A0ABU6AE36</accession>
<comment type="caution">
    <text evidence="1">The sequence shown here is derived from an EMBL/GenBank/DDBJ whole genome shotgun (WGS) entry which is preliminary data.</text>
</comment>
<name>A0ABU6AE36_9PSEU</name>
<sequence length="46" mass="5015">MVGQRAQAIKDAELVATASAPRVEVARQRQRLDSMLKVLAPQALAR</sequence>